<organism evidence="2 3">
    <name type="scientific">Paludibacterium paludis</name>
    <dbReference type="NCBI Taxonomy" id="1225769"/>
    <lineage>
        <taxon>Bacteria</taxon>
        <taxon>Pseudomonadati</taxon>
        <taxon>Pseudomonadota</taxon>
        <taxon>Betaproteobacteria</taxon>
        <taxon>Neisseriales</taxon>
        <taxon>Chromobacteriaceae</taxon>
        <taxon>Paludibacterium</taxon>
    </lineage>
</organism>
<evidence type="ECO:0000259" key="1">
    <source>
        <dbReference type="PROSITE" id="PS51352"/>
    </source>
</evidence>
<gene>
    <name evidence="2" type="ORF">GCM10011289_02270</name>
</gene>
<dbReference type="Pfam" id="PF00085">
    <property type="entry name" value="Thioredoxin"/>
    <property type="match status" value="1"/>
</dbReference>
<dbReference type="EMBL" id="BMYX01000001">
    <property type="protein sequence ID" value="GGY03514.1"/>
    <property type="molecule type" value="Genomic_DNA"/>
</dbReference>
<dbReference type="Proteomes" id="UP000645257">
    <property type="component" value="Unassembled WGS sequence"/>
</dbReference>
<comment type="caution">
    <text evidence="2">The sequence shown here is derived from an EMBL/GenBank/DDBJ whole genome shotgun (WGS) entry which is preliminary data.</text>
</comment>
<evidence type="ECO:0000313" key="2">
    <source>
        <dbReference type="EMBL" id="GGY03514.1"/>
    </source>
</evidence>
<dbReference type="PROSITE" id="PS51352">
    <property type="entry name" value="THIOREDOXIN_2"/>
    <property type="match status" value="1"/>
</dbReference>
<dbReference type="SUPFAM" id="SSF52833">
    <property type="entry name" value="Thioredoxin-like"/>
    <property type="match status" value="1"/>
</dbReference>
<sequence>MPNDTLAERAQLDALPGPLLVEFGATWCPHCQAAAPLIERALDTVSGIRHIKIEDGPGQPLGRSFRVRLWPTLIFLVEGREIARLVRPDDERAIADELARLAASIPGRE</sequence>
<dbReference type="InterPro" id="IPR036249">
    <property type="entry name" value="Thioredoxin-like_sf"/>
</dbReference>
<dbReference type="Gene3D" id="3.40.30.10">
    <property type="entry name" value="Glutaredoxin"/>
    <property type="match status" value="1"/>
</dbReference>
<reference evidence="2" key="2">
    <citation type="submission" date="2020-09" db="EMBL/GenBank/DDBJ databases">
        <authorList>
            <person name="Sun Q."/>
            <person name="Kim S."/>
        </authorList>
    </citation>
    <scope>NUCLEOTIDE SEQUENCE</scope>
    <source>
        <strain evidence="2">KCTC 32182</strain>
    </source>
</reference>
<dbReference type="AlphaFoldDB" id="A0A918NXS6"/>
<dbReference type="CDD" id="cd02947">
    <property type="entry name" value="TRX_family"/>
    <property type="match status" value="1"/>
</dbReference>
<reference evidence="2" key="1">
    <citation type="journal article" date="2014" name="Int. J. Syst. Evol. Microbiol.">
        <title>Complete genome sequence of Corynebacterium casei LMG S-19264T (=DSM 44701T), isolated from a smear-ripened cheese.</title>
        <authorList>
            <consortium name="US DOE Joint Genome Institute (JGI-PGF)"/>
            <person name="Walter F."/>
            <person name="Albersmeier A."/>
            <person name="Kalinowski J."/>
            <person name="Ruckert C."/>
        </authorList>
    </citation>
    <scope>NUCLEOTIDE SEQUENCE</scope>
    <source>
        <strain evidence="2">KCTC 32182</strain>
    </source>
</reference>
<feature type="domain" description="Thioredoxin" evidence="1">
    <location>
        <begin position="1"/>
        <end position="107"/>
    </location>
</feature>
<accession>A0A918NXS6</accession>
<evidence type="ECO:0000313" key="3">
    <source>
        <dbReference type="Proteomes" id="UP000645257"/>
    </source>
</evidence>
<proteinExistence type="predicted"/>
<name>A0A918NXS6_9NEIS</name>
<protein>
    <submittedName>
        <fullName evidence="2">Thiol reductase thioredoxin</fullName>
    </submittedName>
</protein>
<dbReference type="InterPro" id="IPR013766">
    <property type="entry name" value="Thioredoxin_domain"/>
</dbReference>
<dbReference type="RefSeq" id="WP_189530248.1">
    <property type="nucleotide sequence ID" value="NZ_BMYX01000001.1"/>
</dbReference>
<keyword evidence="3" id="KW-1185">Reference proteome</keyword>